<name>A0A2A2DEV8_9ACTN</name>
<comment type="caution">
    <text evidence="8">The sequence shown here is derived from an EMBL/GenBank/DDBJ whole genome shotgun (WGS) entry which is preliminary data.</text>
</comment>
<dbReference type="PRINTS" id="PR00359">
    <property type="entry name" value="BP450"/>
</dbReference>
<dbReference type="GO" id="GO:0016705">
    <property type="term" value="F:oxidoreductase activity, acting on paired donors, with incorporation or reduction of molecular oxygen"/>
    <property type="evidence" value="ECO:0007669"/>
    <property type="project" value="InterPro"/>
</dbReference>
<protein>
    <submittedName>
        <fullName evidence="8">Cytochrome</fullName>
    </submittedName>
</protein>
<dbReference type="InterPro" id="IPR017972">
    <property type="entry name" value="Cyt_P450_CS"/>
</dbReference>
<evidence type="ECO:0000256" key="3">
    <source>
        <dbReference type="ARBA" id="ARBA00022723"/>
    </source>
</evidence>
<dbReference type="InterPro" id="IPR002397">
    <property type="entry name" value="Cyt_P450_B"/>
</dbReference>
<evidence type="ECO:0000256" key="2">
    <source>
        <dbReference type="ARBA" id="ARBA00022617"/>
    </source>
</evidence>
<gene>
    <name evidence="8" type="ORF">CK936_05175</name>
</gene>
<dbReference type="AlphaFoldDB" id="A0A2A2DEV8"/>
<dbReference type="PANTHER" id="PTHR46696:SF1">
    <property type="entry name" value="CYTOCHROME P450 YJIB-RELATED"/>
    <property type="match status" value="1"/>
</dbReference>
<evidence type="ECO:0000313" key="8">
    <source>
        <dbReference type="EMBL" id="PAU49929.1"/>
    </source>
</evidence>
<proteinExistence type="inferred from homology"/>
<evidence type="ECO:0000256" key="7">
    <source>
        <dbReference type="RuleBase" id="RU000461"/>
    </source>
</evidence>
<keyword evidence="3 7" id="KW-0479">Metal-binding</keyword>
<dbReference type="CDD" id="cd20625">
    <property type="entry name" value="CYP164-like"/>
    <property type="match status" value="1"/>
</dbReference>
<dbReference type="RefSeq" id="WP_095579267.1">
    <property type="nucleotide sequence ID" value="NZ_JAJQQS010000016.1"/>
</dbReference>
<keyword evidence="5 7" id="KW-0408">Iron</keyword>
<keyword evidence="9" id="KW-1185">Reference proteome</keyword>
<evidence type="ECO:0000256" key="4">
    <source>
        <dbReference type="ARBA" id="ARBA00023002"/>
    </source>
</evidence>
<dbReference type="GO" id="GO:0005506">
    <property type="term" value="F:iron ion binding"/>
    <property type="evidence" value="ECO:0007669"/>
    <property type="project" value="InterPro"/>
</dbReference>
<dbReference type="EMBL" id="NSJV01000096">
    <property type="protein sequence ID" value="PAU49929.1"/>
    <property type="molecule type" value="Genomic_DNA"/>
</dbReference>
<dbReference type="GO" id="GO:0004497">
    <property type="term" value="F:monooxygenase activity"/>
    <property type="evidence" value="ECO:0007669"/>
    <property type="project" value="UniProtKB-KW"/>
</dbReference>
<keyword evidence="4 7" id="KW-0560">Oxidoreductase</keyword>
<reference evidence="8 9" key="1">
    <citation type="submission" date="2017-08" db="EMBL/GenBank/DDBJ databases">
        <title>Genome sequence of Streptomyces albireticuli NRRL B-1670.</title>
        <authorList>
            <person name="Graham D.E."/>
            <person name="Mahan K.M."/>
            <person name="Klingeman D.M."/>
            <person name="Hettich R.L."/>
            <person name="Parry R.J."/>
            <person name="Spain J.C."/>
        </authorList>
    </citation>
    <scope>NUCLEOTIDE SEQUENCE [LARGE SCALE GENOMIC DNA]</scope>
    <source>
        <strain evidence="8 9">NRRL B-1670</strain>
    </source>
</reference>
<keyword evidence="2 7" id="KW-0349">Heme</keyword>
<dbReference type="Proteomes" id="UP000218944">
    <property type="component" value="Unassembled WGS sequence"/>
</dbReference>
<evidence type="ECO:0000313" key="9">
    <source>
        <dbReference type="Proteomes" id="UP000218944"/>
    </source>
</evidence>
<comment type="similarity">
    <text evidence="1 7">Belongs to the cytochrome P450 family.</text>
</comment>
<evidence type="ECO:0000256" key="5">
    <source>
        <dbReference type="ARBA" id="ARBA00023004"/>
    </source>
</evidence>
<dbReference type="InterPro" id="IPR001128">
    <property type="entry name" value="Cyt_P450"/>
</dbReference>
<dbReference type="Gene3D" id="1.10.630.10">
    <property type="entry name" value="Cytochrome P450"/>
    <property type="match status" value="1"/>
</dbReference>
<dbReference type="GO" id="GO:0020037">
    <property type="term" value="F:heme binding"/>
    <property type="evidence" value="ECO:0007669"/>
    <property type="project" value="InterPro"/>
</dbReference>
<evidence type="ECO:0000256" key="6">
    <source>
        <dbReference type="ARBA" id="ARBA00023033"/>
    </source>
</evidence>
<dbReference type="PROSITE" id="PS00086">
    <property type="entry name" value="CYTOCHROME_P450"/>
    <property type="match status" value="1"/>
</dbReference>
<dbReference type="PANTHER" id="PTHR46696">
    <property type="entry name" value="P450, PUTATIVE (EUROFUNG)-RELATED"/>
    <property type="match status" value="1"/>
</dbReference>
<keyword evidence="6 7" id="KW-0503">Monooxygenase</keyword>
<dbReference type="SUPFAM" id="SSF48264">
    <property type="entry name" value="Cytochrome P450"/>
    <property type="match status" value="1"/>
</dbReference>
<dbReference type="FunFam" id="1.10.630.10:FF:000018">
    <property type="entry name" value="Cytochrome P450 monooxygenase"/>
    <property type="match status" value="1"/>
</dbReference>
<dbReference type="InterPro" id="IPR036396">
    <property type="entry name" value="Cyt_P450_sf"/>
</dbReference>
<dbReference type="Pfam" id="PF00067">
    <property type="entry name" value="p450"/>
    <property type="match status" value="1"/>
</dbReference>
<sequence>MSVPSRPPVTALDNPLHALLDREVLANPYPLFERWREQGPMWTSDGSLLLSDHANCMAVLKSHTTMGSDTFNAPGMRELFGDRGDEPVLNSIFFMDDPGHGRQRNLVSKAFTPRITARFEPWIREIVDELLRDCLADGEFDGVRDLAAVLSLRVIATLLGIPGEDIPMLREWSSDMALSTELPTLVASFHSTAMFDREELVRIIRTTTELHGYFADLIHKRRRNPGEDLVSSLLSTQENGRGLSRREVTNVVVTVFTAAHESTTNLITNGLLAMSRHPEQFQLLRQDPAIVGDVVGEALRYDCPIMLTGRVALRSDRINGIDIPEGSVVTLVLASGNRDERVHPSAGRFIADRKPAAMNLAFGAGAHYCLGSSLARLEAEIVFGELARRLRGFHVHEDSLSYRRHVVVRGLDTERITFQL</sequence>
<evidence type="ECO:0000256" key="1">
    <source>
        <dbReference type="ARBA" id="ARBA00010617"/>
    </source>
</evidence>
<accession>A0A2A2DEV8</accession>
<organism evidence="8 9">
    <name type="scientific">Streptomyces albireticuli</name>
    <dbReference type="NCBI Taxonomy" id="1940"/>
    <lineage>
        <taxon>Bacteria</taxon>
        <taxon>Bacillati</taxon>
        <taxon>Actinomycetota</taxon>
        <taxon>Actinomycetes</taxon>
        <taxon>Kitasatosporales</taxon>
        <taxon>Streptomycetaceae</taxon>
        <taxon>Streptomyces</taxon>
    </lineage>
</organism>